<dbReference type="Gene3D" id="3.40.50.150">
    <property type="entry name" value="Vaccinia Virus protein VP39"/>
    <property type="match status" value="1"/>
</dbReference>
<keyword evidence="2" id="KW-0808">Transferase</keyword>
<dbReference type="CDD" id="cd02440">
    <property type="entry name" value="AdoMet_MTases"/>
    <property type="match status" value="1"/>
</dbReference>
<dbReference type="EMBL" id="BMEY01000004">
    <property type="protein sequence ID" value="GGA68874.1"/>
    <property type="molecule type" value="Genomic_DNA"/>
</dbReference>
<gene>
    <name evidence="4" type="primary">yqeM</name>
    <name evidence="4" type="ORF">GCM10008025_11070</name>
</gene>
<keyword evidence="5" id="KW-1185">Reference proteome</keyword>
<dbReference type="InterPro" id="IPR029063">
    <property type="entry name" value="SAM-dependent_MTases_sf"/>
</dbReference>
<dbReference type="PANTHER" id="PTHR43861:SF1">
    <property type="entry name" value="TRANS-ACONITATE 2-METHYLTRANSFERASE"/>
    <property type="match status" value="1"/>
</dbReference>
<reference evidence="4" key="1">
    <citation type="journal article" date="2014" name="Int. J. Syst. Evol. Microbiol.">
        <title>Complete genome sequence of Corynebacterium casei LMG S-19264T (=DSM 44701T), isolated from a smear-ripened cheese.</title>
        <authorList>
            <consortium name="US DOE Joint Genome Institute (JGI-PGF)"/>
            <person name="Walter F."/>
            <person name="Albersmeier A."/>
            <person name="Kalinowski J."/>
            <person name="Ruckert C."/>
        </authorList>
    </citation>
    <scope>NUCLEOTIDE SEQUENCE</scope>
    <source>
        <strain evidence="4">CGMCC 1.12408</strain>
    </source>
</reference>
<dbReference type="SUPFAM" id="SSF53335">
    <property type="entry name" value="S-adenosyl-L-methionine-dependent methyltransferases"/>
    <property type="match status" value="1"/>
</dbReference>
<dbReference type="Proteomes" id="UP000613512">
    <property type="component" value="Unassembled WGS sequence"/>
</dbReference>
<dbReference type="InterPro" id="IPR041698">
    <property type="entry name" value="Methyltransf_25"/>
</dbReference>
<dbReference type="GO" id="GO:0032259">
    <property type="term" value="P:methylation"/>
    <property type="evidence" value="ECO:0007669"/>
    <property type="project" value="UniProtKB-KW"/>
</dbReference>
<organism evidence="4 5">
    <name type="scientific">Ornithinibacillus halotolerans</name>
    <dbReference type="NCBI Taxonomy" id="1274357"/>
    <lineage>
        <taxon>Bacteria</taxon>
        <taxon>Bacillati</taxon>
        <taxon>Bacillota</taxon>
        <taxon>Bacilli</taxon>
        <taxon>Bacillales</taxon>
        <taxon>Bacillaceae</taxon>
        <taxon>Ornithinibacillus</taxon>
    </lineage>
</organism>
<accession>A0A916RT17</accession>
<evidence type="ECO:0000256" key="2">
    <source>
        <dbReference type="ARBA" id="ARBA00022679"/>
    </source>
</evidence>
<proteinExistence type="predicted"/>
<comment type="caution">
    <text evidence="4">The sequence shown here is derived from an EMBL/GenBank/DDBJ whole genome shotgun (WGS) entry which is preliminary data.</text>
</comment>
<dbReference type="RefSeq" id="WP_188383697.1">
    <property type="nucleotide sequence ID" value="NZ_BMEY01000004.1"/>
</dbReference>
<keyword evidence="1 4" id="KW-0489">Methyltransferase</keyword>
<dbReference type="GO" id="GO:0008168">
    <property type="term" value="F:methyltransferase activity"/>
    <property type="evidence" value="ECO:0007669"/>
    <property type="project" value="UniProtKB-KW"/>
</dbReference>
<evidence type="ECO:0000256" key="1">
    <source>
        <dbReference type="ARBA" id="ARBA00022603"/>
    </source>
</evidence>
<evidence type="ECO:0000313" key="4">
    <source>
        <dbReference type="EMBL" id="GGA68874.1"/>
    </source>
</evidence>
<sequence length="249" mass="28777">MAYQLMANLYDRFMEEAPYDKWVQFTESIINRNNLHVSNIVDLGCGTGEITVQLSEKYSITGVDFSTDMLAIAEQKAMESKQKIDWVHQDIRNLSGLSGYDLAVSYCDVINYITSESDVQKVFSNVYELLNNNGIFIFDVHSLSHVEDNLIGHTFSDVNDESAYVWFCFEGDEQGEMIHDLTFFAYNGENYERFDETHYQRTFSVHVYKNLLEKCGFEKISFYGDFSLENEFSLENAERIFIIAQKGQG</sequence>
<feature type="domain" description="Methyltransferase" evidence="3">
    <location>
        <begin position="40"/>
        <end position="134"/>
    </location>
</feature>
<dbReference type="Pfam" id="PF13649">
    <property type="entry name" value="Methyltransf_25"/>
    <property type="match status" value="1"/>
</dbReference>
<name>A0A916RT17_9BACI</name>
<evidence type="ECO:0000259" key="3">
    <source>
        <dbReference type="Pfam" id="PF13649"/>
    </source>
</evidence>
<evidence type="ECO:0000313" key="5">
    <source>
        <dbReference type="Proteomes" id="UP000613512"/>
    </source>
</evidence>
<dbReference type="AlphaFoldDB" id="A0A916RT17"/>
<dbReference type="Gene3D" id="2.20.25.110">
    <property type="entry name" value="S-adenosyl-L-methionine-dependent methyltransferases"/>
    <property type="match status" value="1"/>
</dbReference>
<reference evidence="4" key="2">
    <citation type="submission" date="2020-09" db="EMBL/GenBank/DDBJ databases">
        <authorList>
            <person name="Sun Q."/>
            <person name="Zhou Y."/>
        </authorList>
    </citation>
    <scope>NUCLEOTIDE SEQUENCE</scope>
    <source>
        <strain evidence="4">CGMCC 1.12408</strain>
    </source>
</reference>
<dbReference type="PANTHER" id="PTHR43861">
    <property type="entry name" value="TRANS-ACONITATE 2-METHYLTRANSFERASE-RELATED"/>
    <property type="match status" value="1"/>
</dbReference>
<protein>
    <submittedName>
        <fullName evidence="4">Methyltransferase YqeM</fullName>
    </submittedName>
</protein>